<proteinExistence type="predicted"/>
<accession>A0ABQ6UNP2</accession>
<evidence type="ECO:0000256" key="6">
    <source>
        <dbReference type="SAM" id="Phobius"/>
    </source>
</evidence>
<keyword evidence="1" id="KW-1003">Cell membrane</keyword>
<feature type="transmembrane region" description="Helical" evidence="6">
    <location>
        <begin position="54"/>
        <end position="76"/>
    </location>
</feature>
<feature type="region of interest" description="Disordered" evidence="5">
    <location>
        <begin position="1"/>
        <end position="20"/>
    </location>
</feature>
<reference evidence="8 9" key="1">
    <citation type="submission" date="2019-09" db="EMBL/GenBank/DDBJ databases">
        <title>High taxonomic diversity of Micromonospora strains isolated from Medicago sativa nodules in different geographical locations.</title>
        <authorList>
            <person name="Martinez-Hidalgo P."/>
            <person name="Flores-Felix J.D."/>
            <person name="Velazquez E."/>
            <person name="Brau L."/>
            <person name="Trujillo M.E."/>
            <person name="Martinez-Molina E."/>
        </authorList>
    </citation>
    <scope>NUCLEOTIDE SEQUENCE [LARGE SCALE GENOMIC DNA]</scope>
    <source>
        <strain evidence="8 9">ALFB5</strain>
    </source>
</reference>
<comment type="caution">
    <text evidence="8">The sequence shown here is derived from an EMBL/GenBank/DDBJ whole genome shotgun (WGS) entry which is preliminary data.</text>
</comment>
<feature type="transmembrane region" description="Helical" evidence="6">
    <location>
        <begin position="96"/>
        <end position="120"/>
    </location>
</feature>
<keyword evidence="4 6" id="KW-0472">Membrane</keyword>
<dbReference type="InterPro" id="IPR010445">
    <property type="entry name" value="LapA_dom"/>
</dbReference>
<evidence type="ECO:0000313" key="8">
    <source>
        <dbReference type="EMBL" id="KAB1118924.1"/>
    </source>
</evidence>
<feature type="domain" description="Lipopolysaccharide assembly protein A" evidence="7">
    <location>
        <begin position="77"/>
        <end position="130"/>
    </location>
</feature>
<evidence type="ECO:0000256" key="5">
    <source>
        <dbReference type="SAM" id="MobiDB-lite"/>
    </source>
</evidence>
<evidence type="ECO:0000256" key="4">
    <source>
        <dbReference type="ARBA" id="ARBA00023136"/>
    </source>
</evidence>
<name>A0ABQ6UNP2_9ACTN</name>
<evidence type="ECO:0000256" key="2">
    <source>
        <dbReference type="ARBA" id="ARBA00022692"/>
    </source>
</evidence>
<evidence type="ECO:0000256" key="1">
    <source>
        <dbReference type="ARBA" id="ARBA00022475"/>
    </source>
</evidence>
<dbReference type="Pfam" id="PF06305">
    <property type="entry name" value="LapA_dom"/>
    <property type="match status" value="1"/>
</dbReference>
<feature type="region of interest" description="Disordered" evidence="5">
    <location>
        <begin position="130"/>
        <end position="153"/>
    </location>
</feature>
<gene>
    <name evidence="8" type="ORF">F6X54_01800</name>
</gene>
<dbReference type="Proteomes" id="UP000471364">
    <property type="component" value="Unassembled WGS sequence"/>
</dbReference>
<protein>
    <submittedName>
        <fullName evidence="8">LapA family protein</fullName>
    </submittedName>
</protein>
<keyword evidence="2 6" id="KW-0812">Transmembrane</keyword>
<evidence type="ECO:0000313" key="9">
    <source>
        <dbReference type="Proteomes" id="UP000471364"/>
    </source>
</evidence>
<dbReference type="EMBL" id="WAAR01000003">
    <property type="protein sequence ID" value="KAB1118924.1"/>
    <property type="molecule type" value="Genomic_DNA"/>
</dbReference>
<keyword evidence="3 6" id="KW-1133">Transmembrane helix</keyword>
<keyword evidence="9" id="KW-1185">Reference proteome</keyword>
<sequence length="153" mass="16556">MSSRTPTAPGSRCSRTTAEMRSTMTRFADSTRSATVRSTPEINNRPRPVPRVRAAGSLVAITAFAVVLLLLLIFILQNGQRTTVHFFGASGELPMGVALLLAAVFGVLLVTVQTTTRRIIQLRLTTRRRRATPGTRPDLAGTDPDAGVREGRN</sequence>
<organism evidence="8 9">
    <name type="scientific">Micromonospora aurantiaca</name>
    <name type="common">nom. illeg.</name>
    <dbReference type="NCBI Taxonomy" id="47850"/>
    <lineage>
        <taxon>Bacteria</taxon>
        <taxon>Bacillati</taxon>
        <taxon>Actinomycetota</taxon>
        <taxon>Actinomycetes</taxon>
        <taxon>Micromonosporales</taxon>
        <taxon>Micromonosporaceae</taxon>
        <taxon>Micromonospora</taxon>
    </lineage>
</organism>
<evidence type="ECO:0000256" key="3">
    <source>
        <dbReference type="ARBA" id="ARBA00022989"/>
    </source>
</evidence>
<evidence type="ECO:0000259" key="7">
    <source>
        <dbReference type="Pfam" id="PF06305"/>
    </source>
</evidence>